<dbReference type="GO" id="GO:0005737">
    <property type="term" value="C:cytoplasm"/>
    <property type="evidence" value="ECO:0007669"/>
    <property type="project" value="UniProtKB-SubCell"/>
</dbReference>
<dbReference type="PANTHER" id="PTHR35794:SF2">
    <property type="entry name" value="CELL DIVISION PROTEIN DIVIVA"/>
    <property type="match status" value="1"/>
</dbReference>
<dbReference type="GO" id="GO:0051301">
    <property type="term" value="P:cell division"/>
    <property type="evidence" value="ECO:0007669"/>
    <property type="project" value="UniProtKB-KW"/>
</dbReference>
<sequence length="253" mass="27319">MALLTADDVLNKKFQPTKFREGYDQDEVDDFLDEVVNTLRVVGTENEELKAKLQAAEQRIAELSGGAAPAPAPAVASAEETTQFSPVQAPAAEQPEAEEAAPETAEAADETAVTGAVPAAEAPMTQSGADLAAAAGAGANEPESATGMLQLAQRLHDEYVSNGKTEADRLVSEARAEGERVTREADEQRSRTLNQLESERSLLERKIDELRVFERDYRTRLKSYLEGLLSDVEGRGSISAQYASGEHTDMRRP</sequence>
<dbReference type="NCBIfam" id="TIGR03544">
    <property type="entry name" value="DivI1A_domain"/>
    <property type="match status" value="1"/>
</dbReference>
<gene>
    <name evidence="10" type="ORF">H9815_15220</name>
</gene>
<comment type="similarity">
    <text evidence="2">Belongs to the DivIVA family.</text>
</comment>
<name>A0A9D2EG15_9MICO</name>
<keyword evidence="5" id="KW-0132">Cell division</keyword>
<evidence type="ECO:0000256" key="3">
    <source>
        <dbReference type="ARBA" id="ARBA00018787"/>
    </source>
</evidence>
<feature type="compositionally biased region" description="Low complexity" evidence="9">
    <location>
        <begin position="128"/>
        <end position="139"/>
    </location>
</feature>
<keyword evidence="7" id="KW-0131">Cell cycle</keyword>
<dbReference type="Proteomes" id="UP000824037">
    <property type="component" value="Unassembled WGS sequence"/>
</dbReference>
<dbReference type="AlphaFoldDB" id="A0A9D2EG15"/>
<protein>
    <recommendedName>
        <fullName evidence="3">Cell wall synthesis protein Wag31</fullName>
    </recommendedName>
    <alternativeName>
        <fullName evidence="8">Antigen 84</fullName>
    </alternativeName>
</protein>
<keyword evidence="6" id="KW-0175">Coiled coil</keyword>
<dbReference type="Pfam" id="PF05103">
    <property type="entry name" value="DivIVA"/>
    <property type="match status" value="1"/>
</dbReference>
<reference evidence="10" key="1">
    <citation type="journal article" date="2021" name="PeerJ">
        <title>Extensive microbial diversity within the chicken gut microbiome revealed by metagenomics and culture.</title>
        <authorList>
            <person name="Gilroy R."/>
            <person name="Ravi A."/>
            <person name="Getino M."/>
            <person name="Pursley I."/>
            <person name="Horton D.L."/>
            <person name="Alikhan N.F."/>
            <person name="Baker D."/>
            <person name="Gharbi K."/>
            <person name="Hall N."/>
            <person name="Watson M."/>
            <person name="Adriaenssens E.M."/>
            <person name="Foster-Nyarko E."/>
            <person name="Jarju S."/>
            <person name="Secka A."/>
            <person name="Antonio M."/>
            <person name="Oren A."/>
            <person name="Chaudhuri R.R."/>
            <person name="La Ragione R."/>
            <person name="Hildebrand F."/>
            <person name="Pallen M.J."/>
        </authorList>
    </citation>
    <scope>NUCLEOTIDE SEQUENCE</scope>
    <source>
        <strain evidence="10">ChiGjej4B4-7305</strain>
    </source>
</reference>
<comment type="caution">
    <text evidence="10">The sequence shown here is derived from an EMBL/GenBank/DDBJ whole genome shotgun (WGS) entry which is preliminary data.</text>
</comment>
<feature type="compositionally biased region" description="Basic and acidic residues" evidence="9">
    <location>
        <begin position="163"/>
        <end position="190"/>
    </location>
</feature>
<evidence type="ECO:0000256" key="5">
    <source>
        <dbReference type="ARBA" id="ARBA00022618"/>
    </source>
</evidence>
<evidence type="ECO:0000313" key="11">
    <source>
        <dbReference type="Proteomes" id="UP000824037"/>
    </source>
</evidence>
<organism evidence="10 11">
    <name type="scientific">Candidatus Ruania gallistercoris</name>
    <dbReference type="NCBI Taxonomy" id="2838746"/>
    <lineage>
        <taxon>Bacteria</taxon>
        <taxon>Bacillati</taxon>
        <taxon>Actinomycetota</taxon>
        <taxon>Actinomycetes</taxon>
        <taxon>Micrococcales</taxon>
        <taxon>Ruaniaceae</taxon>
        <taxon>Ruania</taxon>
    </lineage>
</organism>
<dbReference type="InterPro" id="IPR007793">
    <property type="entry name" value="DivIVA_fam"/>
</dbReference>
<feature type="compositionally biased region" description="Acidic residues" evidence="9">
    <location>
        <begin position="95"/>
        <end position="109"/>
    </location>
</feature>
<dbReference type="InterPro" id="IPR019933">
    <property type="entry name" value="DivIVA_domain"/>
</dbReference>
<evidence type="ECO:0000256" key="9">
    <source>
        <dbReference type="SAM" id="MobiDB-lite"/>
    </source>
</evidence>
<feature type="region of interest" description="Disordered" evidence="9">
    <location>
        <begin position="63"/>
        <end position="150"/>
    </location>
</feature>
<feature type="region of interest" description="Disordered" evidence="9">
    <location>
        <begin position="163"/>
        <end position="197"/>
    </location>
</feature>
<evidence type="ECO:0000256" key="7">
    <source>
        <dbReference type="ARBA" id="ARBA00023306"/>
    </source>
</evidence>
<evidence type="ECO:0000313" key="10">
    <source>
        <dbReference type="EMBL" id="HIZ37123.1"/>
    </source>
</evidence>
<accession>A0A9D2EG15</accession>
<dbReference type="PANTHER" id="PTHR35794">
    <property type="entry name" value="CELL DIVISION PROTEIN DIVIVA"/>
    <property type="match status" value="1"/>
</dbReference>
<evidence type="ECO:0000256" key="2">
    <source>
        <dbReference type="ARBA" id="ARBA00009008"/>
    </source>
</evidence>
<keyword evidence="4" id="KW-0963">Cytoplasm</keyword>
<comment type="subcellular location">
    <subcellularLocation>
        <location evidence="1">Cytoplasm</location>
    </subcellularLocation>
</comment>
<proteinExistence type="inferred from homology"/>
<feature type="compositionally biased region" description="Low complexity" evidence="9">
    <location>
        <begin position="63"/>
        <end position="80"/>
    </location>
</feature>
<evidence type="ECO:0000256" key="8">
    <source>
        <dbReference type="ARBA" id="ARBA00031737"/>
    </source>
</evidence>
<evidence type="ECO:0000256" key="1">
    <source>
        <dbReference type="ARBA" id="ARBA00004496"/>
    </source>
</evidence>
<reference evidence="10" key="2">
    <citation type="submission" date="2021-04" db="EMBL/GenBank/DDBJ databases">
        <authorList>
            <person name="Gilroy R."/>
        </authorList>
    </citation>
    <scope>NUCLEOTIDE SEQUENCE</scope>
    <source>
        <strain evidence="10">ChiGjej4B4-7305</strain>
    </source>
</reference>
<dbReference type="Gene3D" id="6.10.250.660">
    <property type="match status" value="1"/>
</dbReference>
<evidence type="ECO:0000256" key="4">
    <source>
        <dbReference type="ARBA" id="ARBA00022490"/>
    </source>
</evidence>
<evidence type="ECO:0000256" key="6">
    <source>
        <dbReference type="ARBA" id="ARBA00023054"/>
    </source>
</evidence>
<dbReference type="EMBL" id="DXBY01000265">
    <property type="protein sequence ID" value="HIZ37123.1"/>
    <property type="molecule type" value="Genomic_DNA"/>
</dbReference>